<dbReference type="PANTHER" id="PTHR14969:SF13">
    <property type="entry name" value="AT30094P"/>
    <property type="match status" value="1"/>
</dbReference>
<dbReference type="Gene3D" id="1.20.144.10">
    <property type="entry name" value="Phosphatidic acid phosphatase type 2/haloperoxidase"/>
    <property type="match status" value="2"/>
</dbReference>
<keyword evidence="1" id="KW-0472">Membrane</keyword>
<keyword evidence="1" id="KW-1133">Transmembrane helix</keyword>
<dbReference type="KEGG" id="pce:PECL_1186"/>
<name>G8PDW2_PEDCP</name>
<feature type="transmembrane region" description="Helical" evidence="1">
    <location>
        <begin position="125"/>
        <end position="144"/>
    </location>
</feature>
<reference evidence="3 4" key="1">
    <citation type="journal article" date="2012" name="J. Bacteriol.">
        <title>Complete Genome Sequence of the Beer Spoilage Organism Pediococcus claussenii ATCC BAA-344T.</title>
        <authorList>
            <person name="Pittet V."/>
            <person name="Abegunde T."/>
            <person name="Marfleet T."/>
            <person name="Haakensen M."/>
            <person name="Morrow K."/>
            <person name="Jayaprakash T."/>
            <person name="Schroeder K."/>
            <person name="Trost B."/>
            <person name="Byrns S."/>
            <person name="Bergsveinson J."/>
            <person name="Kusalik A."/>
            <person name="Ziola B."/>
        </authorList>
    </citation>
    <scope>NUCLEOTIDE SEQUENCE [LARGE SCALE GENOMIC DNA]</scope>
    <source>
        <strain evidence="3 4">ATCC BAA-344</strain>
    </source>
</reference>
<dbReference type="PANTHER" id="PTHR14969">
    <property type="entry name" value="SPHINGOSINE-1-PHOSPHATE PHOSPHOHYDROLASE"/>
    <property type="match status" value="1"/>
</dbReference>
<feature type="transmembrane region" description="Helical" evidence="1">
    <location>
        <begin position="184"/>
        <end position="202"/>
    </location>
</feature>
<feature type="transmembrane region" description="Helical" evidence="1">
    <location>
        <begin position="87"/>
        <end position="105"/>
    </location>
</feature>
<feature type="transmembrane region" description="Helical" evidence="1">
    <location>
        <begin position="54"/>
        <end position="80"/>
    </location>
</feature>
<dbReference type="STRING" id="701521.PECL_1186"/>
<proteinExistence type="predicted"/>
<protein>
    <submittedName>
        <fullName evidence="3">PAP2 superfamily protein</fullName>
    </submittedName>
</protein>
<sequence>MRTTKTSQFAPFILSLVFFILLTLTVKFVPTTLYPFDKFITNLIQLDPSPLKLTFFKIITQIGNQIPFIIINFAILLILTVSKHFKYGIFLLFTTFGSSLINHLIKEWVKRPRPLPHLVRATGYSFPSGHSVVAIALFGGLIIITNQIIKNKAIKFVLNFIWSLGLILLPISRVYLNVHYPSDIIGGMLLGFMILQISRYILIKEF</sequence>
<dbReference type="EMBL" id="CP003137">
    <property type="protein sequence ID" value="AEV95447.1"/>
    <property type="molecule type" value="Genomic_DNA"/>
</dbReference>
<dbReference type="SUPFAM" id="SSF48317">
    <property type="entry name" value="Acid phosphatase/Vanadium-dependent haloperoxidase"/>
    <property type="match status" value="1"/>
</dbReference>
<dbReference type="InterPro" id="IPR036938">
    <property type="entry name" value="PAP2/HPO_sf"/>
</dbReference>
<feature type="transmembrane region" description="Helical" evidence="1">
    <location>
        <begin position="156"/>
        <end position="178"/>
    </location>
</feature>
<dbReference type="AlphaFoldDB" id="G8PDW2"/>
<feature type="transmembrane region" description="Helical" evidence="1">
    <location>
        <begin position="12"/>
        <end position="34"/>
    </location>
</feature>
<dbReference type="eggNOG" id="COG0671">
    <property type="taxonomic scope" value="Bacteria"/>
</dbReference>
<dbReference type="SMART" id="SM00014">
    <property type="entry name" value="acidPPc"/>
    <property type="match status" value="1"/>
</dbReference>
<keyword evidence="4" id="KW-1185">Reference proteome</keyword>
<dbReference type="PATRIC" id="fig|701521.8.peg.1127"/>
<evidence type="ECO:0000259" key="2">
    <source>
        <dbReference type="SMART" id="SM00014"/>
    </source>
</evidence>
<dbReference type="RefSeq" id="WP_014215643.1">
    <property type="nucleotide sequence ID" value="NC_016605.1"/>
</dbReference>
<organism evidence="3 4">
    <name type="scientific">Pediococcus claussenii (strain ATCC BAA-344 / DSM 14800 / JCM 18046 / KCTC 3811 / LMG 21948 / P06)</name>
    <dbReference type="NCBI Taxonomy" id="701521"/>
    <lineage>
        <taxon>Bacteria</taxon>
        <taxon>Bacillati</taxon>
        <taxon>Bacillota</taxon>
        <taxon>Bacilli</taxon>
        <taxon>Lactobacillales</taxon>
        <taxon>Lactobacillaceae</taxon>
        <taxon>Pediococcus</taxon>
    </lineage>
</organism>
<feature type="domain" description="Phosphatidic acid phosphatase type 2/haloperoxidase" evidence="2">
    <location>
        <begin position="87"/>
        <end position="199"/>
    </location>
</feature>
<evidence type="ECO:0000256" key="1">
    <source>
        <dbReference type="SAM" id="Phobius"/>
    </source>
</evidence>
<evidence type="ECO:0000313" key="3">
    <source>
        <dbReference type="EMBL" id="AEV95447.1"/>
    </source>
</evidence>
<evidence type="ECO:0000313" key="4">
    <source>
        <dbReference type="Proteomes" id="UP000005444"/>
    </source>
</evidence>
<keyword evidence="1" id="KW-0812">Transmembrane</keyword>
<dbReference type="Pfam" id="PF01569">
    <property type="entry name" value="PAP2"/>
    <property type="match status" value="1"/>
</dbReference>
<dbReference type="HOGENOM" id="CLU_072573_3_3_9"/>
<dbReference type="CDD" id="cd03392">
    <property type="entry name" value="PAP2_like_2"/>
    <property type="match status" value="1"/>
</dbReference>
<gene>
    <name evidence="3" type="ordered locus">PECL_1186</name>
</gene>
<accession>G8PDW2</accession>
<dbReference type="InterPro" id="IPR000326">
    <property type="entry name" value="PAP2/HPO"/>
</dbReference>
<dbReference type="Proteomes" id="UP000005444">
    <property type="component" value="Chromosome"/>
</dbReference>